<dbReference type="EMBL" id="JABDTM020028751">
    <property type="protein sequence ID" value="KAH0808438.1"/>
    <property type="molecule type" value="Genomic_DNA"/>
</dbReference>
<dbReference type="PROSITE" id="PS51034">
    <property type="entry name" value="ZP_2"/>
    <property type="match status" value="1"/>
</dbReference>
<dbReference type="PANTHER" id="PTHR47327:SF8">
    <property type="entry name" value="FI17836P1"/>
    <property type="match status" value="1"/>
</dbReference>
<feature type="domain" description="Apple" evidence="1">
    <location>
        <begin position="22"/>
        <end position="115"/>
    </location>
</feature>
<dbReference type="PROSITE" id="PS50948">
    <property type="entry name" value="PAN"/>
    <property type="match status" value="2"/>
</dbReference>
<protein>
    <recommendedName>
        <fullName evidence="5">ZP domain-containing protein</fullName>
    </recommendedName>
</protein>
<dbReference type="InterPro" id="IPR003609">
    <property type="entry name" value="Pan_app"/>
</dbReference>
<comment type="caution">
    <text evidence="3">The sequence shown here is derived from an EMBL/GenBank/DDBJ whole genome shotgun (WGS) entry which is preliminary data.</text>
</comment>
<dbReference type="InterPro" id="IPR001507">
    <property type="entry name" value="ZP_dom"/>
</dbReference>
<proteinExistence type="predicted"/>
<evidence type="ECO:0000259" key="1">
    <source>
        <dbReference type="PROSITE" id="PS50948"/>
    </source>
</evidence>
<sequence length="554" mass="62179">MPYKEYKNLKMKLTRTWLVAKCEKLWVFERVPGATLVGSDTKILPKTLTRTECQQNCLSEKKFECKSAKFRITASDYGPNDEPKGICILSDSDRHILPNAYRASGFDDEYFENQCSEPANDDKSEFCSYEEYDNATLRHNDLYYEKKTKENCQELCEGMKTFNCRGYSVVSTNKVSDCFLHSEDSKVHGPRLLQENLAGAYFEKAPCLDISITCTETYITVQFVPKMQFMGRMYMEGYSERPECSAKGQGTNTIILKLSALSEQCGLIKAIADDNRTLMGGTMILQYNPLVQTQGDRTIRIGCIYGNDITLQQDLCRSPSHSSPLLNSTGSAAGPTVDMRILDLNTQQEVSSTQIGQELQLIIEMKPANSSLDMWAGHLVAMTENSSESILLLDDRGCPTNFNIFPALTKISNNDTKRLVATFQAFRFSSSPIVRFSVIVQFCPEKCPSIDCGKDGQSHGRRKRDVPAGSLITVNGTKVISVNRSEFENANNFMEMPLEFVMIVRNPSANSDRLVLGDGKILVAGYEQLHKNFGIGFSNLENRRVHWADNGDFT</sequence>
<accession>A0A8J6H5G6</accession>
<name>A0A8J6H5G6_TENMO</name>
<reference evidence="3" key="1">
    <citation type="journal article" date="2020" name="J Insects Food Feed">
        <title>The yellow mealworm (Tenebrio molitor) genome: a resource for the emerging insects as food and feed industry.</title>
        <authorList>
            <person name="Eriksson T."/>
            <person name="Andere A."/>
            <person name="Kelstrup H."/>
            <person name="Emery V."/>
            <person name="Picard C."/>
        </authorList>
    </citation>
    <scope>NUCLEOTIDE SEQUENCE</scope>
    <source>
        <strain evidence="3">Stoneville</strain>
        <tissue evidence="3">Whole head</tissue>
    </source>
</reference>
<evidence type="ECO:0000313" key="3">
    <source>
        <dbReference type="EMBL" id="KAH0808438.1"/>
    </source>
</evidence>
<dbReference type="SMART" id="SM00473">
    <property type="entry name" value="PAN_AP"/>
    <property type="match status" value="2"/>
</dbReference>
<dbReference type="CDD" id="cd01099">
    <property type="entry name" value="PAN_AP_HGF"/>
    <property type="match status" value="1"/>
</dbReference>
<dbReference type="Proteomes" id="UP000719412">
    <property type="component" value="Unassembled WGS sequence"/>
</dbReference>
<dbReference type="GO" id="GO:0009653">
    <property type="term" value="P:anatomical structure morphogenesis"/>
    <property type="evidence" value="ECO:0007669"/>
    <property type="project" value="TreeGrafter"/>
</dbReference>
<dbReference type="AlphaFoldDB" id="A0A8J6H5G6"/>
<organism evidence="3 4">
    <name type="scientific">Tenebrio molitor</name>
    <name type="common">Yellow mealworm beetle</name>
    <dbReference type="NCBI Taxonomy" id="7067"/>
    <lineage>
        <taxon>Eukaryota</taxon>
        <taxon>Metazoa</taxon>
        <taxon>Ecdysozoa</taxon>
        <taxon>Arthropoda</taxon>
        <taxon>Hexapoda</taxon>
        <taxon>Insecta</taxon>
        <taxon>Pterygota</taxon>
        <taxon>Neoptera</taxon>
        <taxon>Endopterygota</taxon>
        <taxon>Coleoptera</taxon>
        <taxon>Polyphaga</taxon>
        <taxon>Cucujiformia</taxon>
        <taxon>Tenebrionidae</taxon>
        <taxon>Tenebrio</taxon>
    </lineage>
</organism>
<evidence type="ECO:0008006" key="5">
    <source>
        <dbReference type="Google" id="ProtNLM"/>
    </source>
</evidence>
<dbReference type="PANTHER" id="PTHR47327">
    <property type="entry name" value="FI18240P1-RELATED"/>
    <property type="match status" value="1"/>
</dbReference>
<keyword evidence="4" id="KW-1185">Reference proteome</keyword>
<dbReference type="SMART" id="SM00241">
    <property type="entry name" value="ZP"/>
    <property type="match status" value="1"/>
</dbReference>
<dbReference type="InterPro" id="IPR056953">
    <property type="entry name" value="CUT_N"/>
</dbReference>
<dbReference type="Pfam" id="PF25057">
    <property type="entry name" value="CUT_N"/>
    <property type="match status" value="1"/>
</dbReference>
<feature type="domain" description="Apple" evidence="1">
    <location>
        <begin position="127"/>
        <end position="207"/>
    </location>
</feature>
<dbReference type="InterPro" id="IPR052774">
    <property type="entry name" value="Celegans_DevNeuronal_Protein"/>
</dbReference>
<evidence type="ECO:0000259" key="2">
    <source>
        <dbReference type="PROSITE" id="PS51034"/>
    </source>
</evidence>
<feature type="domain" description="ZP" evidence="2">
    <location>
        <begin position="213"/>
        <end position="459"/>
    </location>
</feature>
<evidence type="ECO:0000313" key="4">
    <source>
        <dbReference type="Proteomes" id="UP000719412"/>
    </source>
</evidence>
<dbReference type="Gene3D" id="3.50.4.10">
    <property type="entry name" value="Hepatocyte Growth Factor"/>
    <property type="match status" value="2"/>
</dbReference>
<gene>
    <name evidence="3" type="ORF">GEV33_014348</name>
</gene>
<reference evidence="3" key="2">
    <citation type="submission" date="2021-08" db="EMBL/GenBank/DDBJ databases">
        <authorList>
            <person name="Eriksson T."/>
        </authorList>
    </citation>
    <scope>NUCLEOTIDE SEQUENCE</scope>
    <source>
        <strain evidence="3">Stoneville</strain>
        <tissue evidence="3">Whole head</tissue>
    </source>
</reference>
<dbReference type="SUPFAM" id="SSF57414">
    <property type="entry name" value="Hairpin loop containing domain-like"/>
    <property type="match status" value="2"/>
</dbReference>